<feature type="transmembrane region" description="Helical" evidence="1">
    <location>
        <begin position="93"/>
        <end position="114"/>
    </location>
</feature>
<dbReference type="Proteomes" id="UP001172457">
    <property type="component" value="Unassembled WGS sequence"/>
</dbReference>
<keyword evidence="3" id="KW-1185">Reference proteome</keyword>
<proteinExistence type="predicted"/>
<dbReference type="AlphaFoldDB" id="A0AA38SHN4"/>
<evidence type="ECO:0000313" key="3">
    <source>
        <dbReference type="Proteomes" id="UP001172457"/>
    </source>
</evidence>
<gene>
    <name evidence="2" type="ORF">OSB04_un000615</name>
</gene>
<name>A0AA38SHN4_9ASTR</name>
<organism evidence="2 3">
    <name type="scientific">Centaurea solstitialis</name>
    <name type="common">yellow star-thistle</name>
    <dbReference type="NCBI Taxonomy" id="347529"/>
    <lineage>
        <taxon>Eukaryota</taxon>
        <taxon>Viridiplantae</taxon>
        <taxon>Streptophyta</taxon>
        <taxon>Embryophyta</taxon>
        <taxon>Tracheophyta</taxon>
        <taxon>Spermatophyta</taxon>
        <taxon>Magnoliopsida</taxon>
        <taxon>eudicotyledons</taxon>
        <taxon>Gunneridae</taxon>
        <taxon>Pentapetalae</taxon>
        <taxon>asterids</taxon>
        <taxon>campanulids</taxon>
        <taxon>Asterales</taxon>
        <taxon>Asteraceae</taxon>
        <taxon>Carduoideae</taxon>
        <taxon>Cardueae</taxon>
        <taxon>Centaureinae</taxon>
        <taxon>Centaurea</taxon>
    </lineage>
</organism>
<keyword evidence="1" id="KW-0812">Transmembrane</keyword>
<reference evidence="2" key="1">
    <citation type="submission" date="2023-03" db="EMBL/GenBank/DDBJ databases">
        <title>Chromosome-scale reference genome and RAD-based genetic map of yellow starthistle (Centaurea solstitialis) reveal putative structural variation and QTLs associated with invader traits.</title>
        <authorList>
            <person name="Reatini B."/>
            <person name="Cang F.A."/>
            <person name="Jiang Q."/>
            <person name="Mckibben M.T.W."/>
            <person name="Barker M.S."/>
            <person name="Rieseberg L.H."/>
            <person name="Dlugosch K.M."/>
        </authorList>
    </citation>
    <scope>NUCLEOTIDE SEQUENCE</scope>
    <source>
        <strain evidence="2">CAN-66</strain>
        <tissue evidence="2">Leaf</tissue>
    </source>
</reference>
<evidence type="ECO:0000313" key="2">
    <source>
        <dbReference type="EMBL" id="KAJ9536206.1"/>
    </source>
</evidence>
<accession>A0AA38SHN4</accession>
<keyword evidence="1" id="KW-1133">Transmembrane helix</keyword>
<protein>
    <submittedName>
        <fullName evidence="2">Uncharacterized protein</fullName>
    </submittedName>
</protein>
<sequence length="224" mass="25898">MADLDIFNVCAPQLCNLTVTYPKAYPKVFNVVAPQLKNLIVSSWASCSLQLSKESLDSLEKVKLSMSFYGYRKQRNILELLDLFQKLRSAKSLILNMDIIELLFLMYLYLFVYACTRRCSSCPDQLALEPCPFNNLKFLKIHKQEHLMATIPTHVRNYFLESSPGATFIMDLPQVLALLYDLCGMEEIKRGVDEETMANKVAKLGKKNICKMRLLHNKRRCWKQ</sequence>
<keyword evidence="1" id="KW-0472">Membrane</keyword>
<comment type="caution">
    <text evidence="2">The sequence shown here is derived from an EMBL/GenBank/DDBJ whole genome shotgun (WGS) entry which is preliminary data.</text>
</comment>
<evidence type="ECO:0000256" key="1">
    <source>
        <dbReference type="SAM" id="Phobius"/>
    </source>
</evidence>
<dbReference type="EMBL" id="JARYMX010000045">
    <property type="protein sequence ID" value="KAJ9536206.1"/>
    <property type="molecule type" value="Genomic_DNA"/>
</dbReference>